<accession>A0A0T8FBR4</accession>
<dbReference type="RefSeq" id="WP_050267488.1">
    <property type="nucleotide sequence ID" value="NZ_CICV01000050.1"/>
</dbReference>
<evidence type="ECO:0000313" key="1">
    <source>
        <dbReference type="EMBL" id="VSJ54928.1"/>
    </source>
</evidence>
<sequence>MKKIVFLCPYFGTLPPHTQLWLNSCKMNPSVTWYLFTDDKRKFDYPENVQVFYTTLEETKALYQKKFDFEISLEGAYKLGDYKPLFGYLYEEMIQEFDAWGHIDVYDEIYGDIRAFVTDELLEKYDKLMIFGHMGIYKNSPEVNRRFELSSDLNRTYQEIFSSSQFYNFEEYVAGSITRIYQKNGFPIGRLDDVIADLSGTSHHFRRGYFSDDFETFTYLPYEPMIFSWEEGKTYCYSVKNHQVQKDEFMYVHFKRRKMIQDIPDDVSTYLIVPSGFALKPEEITVDLIQKYSQKKLFYPVYFEEKWKGVKRLLKKIGRTE</sequence>
<organism evidence="1 2">
    <name type="scientific">Streptococcus pneumoniae</name>
    <dbReference type="NCBI Taxonomy" id="1313"/>
    <lineage>
        <taxon>Bacteria</taxon>
        <taxon>Bacillati</taxon>
        <taxon>Bacillota</taxon>
        <taxon>Bacilli</taxon>
        <taxon>Lactobacillales</taxon>
        <taxon>Streptococcaceae</taxon>
        <taxon>Streptococcus</taxon>
    </lineage>
</organism>
<gene>
    <name evidence="1" type="ORF">SAMEA104154639_02041</name>
</gene>
<evidence type="ECO:0000313" key="2">
    <source>
        <dbReference type="Proteomes" id="UP000314170"/>
    </source>
</evidence>
<reference evidence="1 2" key="1">
    <citation type="submission" date="2019-04" db="EMBL/GenBank/DDBJ databases">
        <authorList>
            <consortium name="Pathogen Informatics"/>
        </authorList>
    </citation>
    <scope>NUCLEOTIDE SEQUENCE [LARGE SCALE GENOMIC DNA]</scope>
    <source>
        <strain evidence="1 2">GPSC38</strain>
    </source>
</reference>
<dbReference type="AlphaFoldDB" id="A0A0T8FBR4"/>
<proteinExistence type="predicted"/>
<dbReference type="Pfam" id="PF20330">
    <property type="entry name" value="DUF6625"/>
    <property type="match status" value="1"/>
</dbReference>
<dbReference type="EMBL" id="CABBZR010000026">
    <property type="protein sequence ID" value="VSJ54928.1"/>
    <property type="molecule type" value="Genomic_DNA"/>
</dbReference>
<dbReference type="Proteomes" id="UP000314170">
    <property type="component" value="Unassembled WGS sequence"/>
</dbReference>
<protein>
    <submittedName>
        <fullName evidence="1">Uncharacterized protein</fullName>
    </submittedName>
</protein>
<dbReference type="InterPro" id="IPR046733">
    <property type="entry name" value="DUF6625"/>
</dbReference>
<name>A0A0T8FBR4_STREE</name>